<feature type="domain" description="HTH cro/C1-type" evidence="3">
    <location>
        <begin position="47"/>
        <end position="101"/>
    </location>
</feature>
<dbReference type="InterPro" id="IPR013096">
    <property type="entry name" value="Cupin_2"/>
</dbReference>
<evidence type="ECO:0000313" key="5">
    <source>
        <dbReference type="Proteomes" id="UP001204445"/>
    </source>
</evidence>
<dbReference type="InterPro" id="IPR050807">
    <property type="entry name" value="TransReg_Diox_bact_type"/>
</dbReference>
<dbReference type="CDD" id="cd00093">
    <property type="entry name" value="HTH_XRE"/>
    <property type="match status" value="1"/>
</dbReference>
<organism evidence="4 5">
    <name type="scientific">Methylohalomonas lacus</name>
    <dbReference type="NCBI Taxonomy" id="398773"/>
    <lineage>
        <taxon>Bacteria</taxon>
        <taxon>Pseudomonadati</taxon>
        <taxon>Pseudomonadota</taxon>
        <taxon>Gammaproteobacteria</taxon>
        <taxon>Methylohalomonadales</taxon>
        <taxon>Methylohalomonadaceae</taxon>
        <taxon>Methylohalomonas</taxon>
    </lineage>
</organism>
<dbReference type="CDD" id="cd02209">
    <property type="entry name" value="cupin_XRE_C"/>
    <property type="match status" value="1"/>
</dbReference>
<dbReference type="InterPro" id="IPR001387">
    <property type="entry name" value="Cro/C1-type_HTH"/>
</dbReference>
<evidence type="ECO:0000256" key="1">
    <source>
        <dbReference type="ARBA" id="ARBA00023125"/>
    </source>
</evidence>
<dbReference type="EMBL" id="JANUCT010000001">
    <property type="protein sequence ID" value="MCS3902032.1"/>
    <property type="molecule type" value="Genomic_DNA"/>
</dbReference>
<dbReference type="GO" id="GO:0003677">
    <property type="term" value="F:DNA binding"/>
    <property type="evidence" value="ECO:0007669"/>
    <property type="project" value="UniProtKB-KW"/>
</dbReference>
<dbReference type="PROSITE" id="PS50943">
    <property type="entry name" value="HTH_CROC1"/>
    <property type="match status" value="1"/>
</dbReference>
<dbReference type="Gene3D" id="1.10.260.40">
    <property type="entry name" value="lambda repressor-like DNA-binding domains"/>
    <property type="match status" value="1"/>
</dbReference>
<protein>
    <submittedName>
        <fullName evidence="4">Transcriptional regulator with XRE-family HTH domain</fullName>
    </submittedName>
</protein>
<keyword evidence="1" id="KW-0238">DNA-binding</keyword>
<accession>A0AAE3HJH2</accession>
<name>A0AAE3HJH2_9GAMM</name>
<comment type="caution">
    <text evidence="4">The sequence shown here is derived from an EMBL/GenBank/DDBJ whole genome shotgun (WGS) entry which is preliminary data.</text>
</comment>
<dbReference type="GO" id="GO:0005829">
    <property type="term" value="C:cytosol"/>
    <property type="evidence" value="ECO:0007669"/>
    <property type="project" value="TreeGrafter"/>
</dbReference>
<dbReference type="PANTHER" id="PTHR46797:SF1">
    <property type="entry name" value="METHYLPHOSPHONATE SYNTHASE"/>
    <property type="match status" value="1"/>
</dbReference>
<evidence type="ECO:0000259" key="3">
    <source>
        <dbReference type="PROSITE" id="PS50943"/>
    </source>
</evidence>
<dbReference type="GO" id="GO:0003700">
    <property type="term" value="F:DNA-binding transcription factor activity"/>
    <property type="evidence" value="ECO:0007669"/>
    <property type="project" value="TreeGrafter"/>
</dbReference>
<gene>
    <name evidence="4" type="ORF">J2T55_000024</name>
</gene>
<dbReference type="Gene3D" id="2.60.120.10">
    <property type="entry name" value="Jelly Rolls"/>
    <property type="match status" value="1"/>
</dbReference>
<dbReference type="AlphaFoldDB" id="A0AAE3HJH2"/>
<dbReference type="SUPFAM" id="SSF51182">
    <property type="entry name" value="RmlC-like cupins"/>
    <property type="match status" value="1"/>
</dbReference>
<proteinExistence type="predicted"/>
<dbReference type="RefSeq" id="WP_259053273.1">
    <property type="nucleotide sequence ID" value="NZ_JANUCT010000001.1"/>
</dbReference>
<dbReference type="Pfam" id="PF07883">
    <property type="entry name" value="Cupin_2"/>
    <property type="match status" value="1"/>
</dbReference>
<evidence type="ECO:0000256" key="2">
    <source>
        <dbReference type="SAM" id="MobiDB-lite"/>
    </source>
</evidence>
<dbReference type="PANTHER" id="PTHR46797">
    <property type="entry name" value="HTH-TYPE TRANSCRIPTIONAL REGULATOR"/>
    <property type="match status" value="1"/>
</dbReference>
<sequence length="225" mass="24956">MTEKKKSRARSVPAEADTEQQLDDGQGSALSTADEASRLEMAIGREVRAFRTHMGMTVVELAKEAGLSSGMLSKIENGMTSPSLYTIQALCRALNIPVTSLFRRFEEQRDATFVRAGEGLITERRGSRAGHQYQLLGQSIGGDVYVHPYLVTMTEESDVFPLFQHEGVEFIYILEGEVAYRYADKTYQMKPGDSLFFDGDAPHGPEHLTQCPIRLLSIICRAGTD</sequence>
<dbReference type="InterPro" id="IPR010982">
    <property type="entry name" value="Lambda_DNA-bd_dom_sf"/>
</dbReference>
<dbReference type="Proteomes" id="UP001204445">
    <property type="component" value="Unassembled WGS sequence"/>
</dbReference>
<evidence type="ECO:0000313" key="4">
    <source>
        <dbReference type="EMBL" id="MCS3902032.1"/>
    </source>
</evidence>
<dbReference type="Pfam" id="PF01381">
    <property type="entry name" value="HTH_3"/>
    <property type="match status" value="1"/>
</dbReference>
<keyword evidence="5" id="KW-1185">Reference proteome</keyword>
<feature type="region of interest" description="Disordered" evidence="2">
    <location>
        <begin position="1"/>
        <end position="31"/>
    </location>
</feature>
<reference evidence="4" key="1">
    <citation type="submission" date="2022-08" db="EMBL/GenBank/DDBJ databases">
        <title>Genomic Encyclopedia of Type Strains, Phase III (KMG-III): the genomes of soil and plant-associated and newly described type strains.</title>
        <authorList>
            <person name="Whitman W."/>
        </authorList>
    </citation>
    <scope>NUCLEOTIDE SEQUENCE</scope>
    <source>
        <strain evidence="4">HMT 1</strain>
    </source>
</reference>
<dbReference type="InterPro" id="IPR014710">
    <property type="entry name" value="RmlC-like_jellyroll"/>
</dbReference>
<dbReference type="SUPFAM" id="SSF47413">
    <property type="entry name" value="lambda repressor-like DNA-binding domains"/>
    <property type="match status" value="1"/>
</dbReference>
<dbReference type="InterPro" id="IPR011051">
    <property type="entry name" value="RmlC_Cupin_sf"/>
</dbReference>
<dbReference type="SMART" id="SM00530">
    <property type="entry name" value="HTH_XRE"/>
    <property type="match status" value="1"/>
</dbReference>